<evidence type="ECO:0000313" key="2">
    <source>
        <dbReference type="EMBL" id="SVC43921.1"/>
    </source>
</evidence>
<organism evidence="2">
    <name type="scientific">marine metagenome</name>
    <dbReference type="NCBI Taxonomy" id="408172"/>
    <lineage>
        <taxon>unclassified sequences</taxon>
        <taxon>metagenomes</taxon>
        <taxon>ecological metagenomes</taxon>
    </lineage>
</organism>
<dbReference type="EMBL" id="UINC01091279">
    <property type="protein sequence ID" value="SVC43921.1"/>
    <property type="molecule type" value="Genomic_DNA"/>
</dbReference>
<evidence type="ECO:0000256" key="1">
    <source>
        <dbReference type="SAM" id="MobiDB-lite"/>
    </source>
</evidence>
<proteinExistence type="predicted"/>
<accession>A0A382M9N3</accession>
<reference evidence="2" key="1">
    <citation type="submission" date="2018-05" db="EMBL/GenBank/DDBJ databases">
        <authorList>
            <person name="Lanie J.A."/>
            <person name="Ng W.-L."/>
            <person name="Kazmierczak K.M."/>
            <person name="Andrzejewski T.M."/>
            <person name="Davidsen T.M."/>
            <person name="Wayne K.J."/>
            <person name="Tettelin H."/>
            <person name="Glass J.I."/>
            <person name="Rusch D."/>
            <person name="Podicherti R."/>
            <person name="Tsui H.-C.T."/>
            <person name="Winkler M.E."/>
        </authorList>
    </citation>
    <scope>NUCLEOTIDE SEQUENCE</scope>
</reference>
<dbReference type="AlphaFoldDB" id="A0A382M9N3"/>
<sequence>MRIPATVNIIPAMNKSIIFHDSGLFNIGERRWAPYPNEKKNTKDAVAAPIPNISFSSPT</sequence>
<gene>
    <name evidence="2" type="ORF">METZ01_LOCUS296775</name>
</gene>
<feature type="region of interest" description="Disordered" evidence="1">
    <location>
        <begin position="36"/>
        <end position="59"/>
    </location>
</feature>
<name>A0A382M9N3_9ZZZZ</name>
<protein>
    <submittedName>
        <fullName evidence="2">Uncharacterized protein</fullName>
    </submittedName>
</protein>